<feature type="chain" id="PRO_5042965821" evidence="1">
    <location>
        <begin position="23"/>
        <end position="301"/>
    </location>
</feature>
<dbReference type="Pfam" id="PF16119">
    <property type="entry name" value="DUF4835"/>
    <property type="match status" value="1"/>
</dbReference>
<dbReference type="InterPro" id="IPR032274">
    <property type="entry name" value="DUF4835"/>
</dbReference>
<accession>A0AAP2DMS5</accession>
<dbReference type="AlphaFoldDB" id="A0AAP2DMS5"/>
<sequence>MKNYINITCSLVLLLVSLTATAQELKCSVTINATQIQTSDRGIFKDMKNAIEQFMNGRKWSNDTYRTHEKIDCNFLVTITKMPAIGNFIASVQIQSARPVFNTNYSSLVFNFADRDWEFDYIESMPLEYNDNTFTNNLTSMLALYAYLIIGLDNDTFSELGGTPYYQRALTVVNNAQQSNRPGWQPIGSNRSRYWLVENLNNPQTADLRKALYSYHRLGLDTFDQTPDKSRETILKGLRDIKKIRDINPNSILVISFFDAKGKELANIFSSGNIQVRREAYDIITAIDPSNRSSYEKILQN</sequence>
<proteinExistence type="predicted"/>
<reference evidence="2 3" key="1">
    <citation type="submission" date="2021-05" db="EMBL/GenBank/DDBJ databases">
        <title>A Polyphasic approach of four new species of the genus Ohtaekwangia: Ohtaekwangia histidinii sp. nov., Ohtaekwangia cretensis sp. nov., Ohtaekwangia indiensis sp. nov., Ohtaekwangia reichenbachii sp. nov. from diverse environment.</title>
        <authorList>
            <person name="Octaviana S."/>
        </authorList>
    </citation>
    <scope>NUCLEOTIDE SEQUENCE [LARGE SCALE GENOMIC DNA]</scope>
    <source>
        <strain evidence="2 3">PWU4</strain>
    </source>
</reference>
<evidence type="ECO:0000313" key="3">
    <source>
        <dbReference type="Proteomes" id="UP001319200"/>
    </source>
</evidence>
<dbReference type="Proteomes" id="UP001319200">
    <property type="component" value="Unassembled WGS sequence"/>
</dbReference>
<organism evidence="2 3">
    <name type="scientific">Chryseosolibacter histidini</name>
    <dbReference type="NCBI Taxonomy" id="2782349"/>
    <lineage>
        <taxon>Bacteria</taxon>
        <taxon>Pseudomonadati</taxon>
        <taxon>Bacteroidota</taxon>
        <taxon>Cytophagia</taxon>
        <taxon>Cytophagales</taxon>
        <taxon>Chryseotaleaceae</taxon>
        <taxon>Chryseosolibacter</taxon>
    </lineage>
</organism>
<feature type="signal peptide" evidence="1">
    <location>
        <begin position="1"/>
        <end position="22"/>
    </location>
</feature>
<comment type="caution">
    <text evidence="2">The sequence shown here is derived from an EMBL/GenBank/DDBJ whole genome shotgun (WGS) entry which is preliminary data.</text>
</comment>
<dbReference type="EMBL" id="JAHESF010000012">
    <property type="protein sequence ID" value="MBT1697982.1"/>
    <property type="molecule type" value="Genomic_DNA"/>
</dbReference>
<evidence type="ECO:0000313" key="2">
    <source>
        <dbReference type="EMBL" id="MBT1697982.1"/>
    </source>
</evidence>
<dbReference type="RefSeq" id="WP_254163854.1">
    <property type="nucleotide sequence ID" value="NZ_JAHESF010000012.1"/>
</dbReference>
<protein>
    <submittedName>
        <fullName evidence="2">DUF4835 family protein</fullName>
    </submittedName>
</protein>
<name>A0AAP2DMS5_9BACT</name>
<keyword evidence="1" id="KW-0732">Signal</keyword>
<keyword evidence="3" id="KW-1185">Reference proteome</keyword>
<gene>
    <name evidence="2" type="ORF">KK083_13900</name>
</gene>
<evidence type="ECO:0000256" key="1">
    <source>
        <dbReference type="SAM" id="SignalP"/>
    </source>
</evidence>